<evidence type="ECO:0000256" key="1">
    <source>
        <dbReference type="ARBA" id="ARBA00001913"/>
    </source>
</evidence>
<comment type="similarity">
    <text evidence="3 9">Belongs to the glycosyl hydrolase 47 family.</text>
</comment>
<evidence type="ECO:0000256" key="7">
    <source>
        <dbReference type="PIRSR" id="PIRSR601382-2"/>
    </source>
</evidence>
<dbReference type="GO" id="GO:0005509">
    <property type="term" value="F:calcium ion binding"/>
    <property type="evidence" value="ECO:0007669"/>
    <property type="project" value="InterPro"/>
</dbReference>
<evidence type="ECO:0000256" key="10">
    <source>
        <dbReference type="SAM" id="Phobius"/>
    </source>
</evidence>
<evidence type="ECO:0000313" key="12">
    <source>
        <dbReference type="Proteomes" id="UP000769528"/>
    </source>
</evidence>
<evidence type="ECO:0000256" key="3">
    <source>
        <dbReference type="ARBA" id="ARBA00007658"/>
    </source>
</evidence>
<dbReference type="GO" id="GO:0004571">
    <property type="term" value="F:mannosyl-oligosaccharide 1,2-alpha-mannosidase activity"/>
    <property type="evidence" value="ECO:0007669"/>
    <property type="project" value="InterPro"/>
</dbReference>
<feature type="transmembrane region" description="Helical" evidence="10">
    <location>
        <begin position="12"/>
        <end position="30"/>
    </location>
</feature>
<comment type="cofactor">
    <cofactor evidence="1 7">
        <name>Ca(2+)</name>
        <dbReference type="ChEBI" id="CHEBI:29108"/>
    </cofactor>
</comment>
<keyword evidence="7" id="KW-0479">Metal-binding</keyword>
<dbReference type="InterPro" id="IPR036026">
    <property type="entry name" value="Seven-hairpin_glycosidases"/>
</dbReference>
<dbReference type="AlphaFoldDB" id="A0A9P8PPJ9"/>
<dbReference type="PRINTS" id="PR00747">
    <property type="entry name" value="GLYHDRLASE47"/>
</dbReference>
<dbReference type="GO" id="GO:0005783">
    <property type="term" value="C:endoplasmic reticulum"/>
    <property type="evidence" value="ECO:0007669"/>
    <property type="project" value="TreeGrafter"/>
</dbReference>
<organism evidence="11 12">
    <name type="scientific">Wickerhamomyces mucosus</name>
    <dbReference type="NCBI Taxonomy" id="1378264"/>
    <lineage>
        <taxon>Eukaryota</taxon>
        <taxon>Fungi</taxon>
        <taxon>Dikarya</taxon>
        <taxon>Ascomycota</taxon>
        <taxon>Saccharomycotina</taxon>
        <taxon>Saccharomycetes</taxon>
        <taxon>Phaffomycetales</taxon>
        <taxon>Wickerhamomycetaceae</taxon>
        <taxon>Wickerhamomyces</taxon>
    </lineage>
</organism>
<gene>
    <name evidence="11" type="ORF">WICMUC_002360</name>
</gene>
<dbReference type="InterPro" id="IPR001382">
    <property type="entry name" value="Glyco_hydro_47"/>
</dbReference>
<keyword evidence="7" id="KW-0106">Calcium</keyword>
<evidence type="ECO:0000313" key="11">
    <source>
        <dbReference type="EMBL" id="KAH3676063.1"/>
    </source>
</evidence>
<dbReference type="EMBL" id="JAEUBF010000681">
    <property type="protein sequence ID" value="KAH3676063.1"/>
    <property type="molecule type" value="Genomic_DNA"/>
</dbReference>
<proteinExistence type="inferred from homology"/>
<dbReference type="PANTHER" id="PTHR11742">
    <property type="entry name" value="MANNOSYL-OLIGOSACCHARIDE ALPHA-1,2-MANNOSIDASE-RELATED"/>
    <property type="match status" value="1"/>
</dbReference>
<dbReference type="InterPro" id="IPR012341">
    <property type="entry name" value="6hp_glycosidase-like_sf"/>
</dbReference>
<keyword evidence="12" id="KW-1185">Reference proteome</keyword>
<reference evidence="11" key="1">
    <citation type="journal article" date="2021" name="Open Biol.">
        <title>Shared evolutionary footprints suggest mitochondrial oxidative damage underlies multiple complex I losses in fungi.</title>
        <authorList>
            <person name="Schikora-Tamarit M.A."/>
            <person name="Marcet-Houben M."/>
            <person name="Nosek J."/>
            <person name="Gabaldon T."/>
        </authorList>
    </citation>
    <scope>NUCLEOTIDE SEQUENCE</scope>
    <source>
        <strain evidence="11">CBS6341</strain>
    </source>
</reference>
<dbReference type="GO" id="GO:0005975">
    <property type="term" value="P:carbohydrate metabolic process"/>
    <property type="evidence" value="ECO:0007669"/>
    <property type="project" value="InterPro"/>
</dbReference>
<dbReference type="EC" id="3.2.1.-" evidence="9"/>
<keyword evidence="10" id="KW-1133">Transmembrane helix</keyword>
<name>A0A9P8PPJ9_9ASCO</name>
<keyword evidence="10" id="KW-0472">Membrane</keyword>
<keyword evidence="9" id="KW-0326">Glycosidase</keyword>
<dbReference type="Pfam" id="PF01532">
    <property type="entry name" value="Glyco_hydro_47"/>
    <property type="match status" value="1"/>
</dbReference>
<dbReference type="Gene3D" id="1.50.10.10">
    <property type="match status" value="1"/>
</dbReference>
<dbReference type="PANTHER" id="PTHR11742:SF103">
    <property type="entry name" value="ENDOPLASMIC RETICULUM MANNOSIDASE MNL2-RELATED"/>
    <property type="match status" value="1"/>
</dbReference>
<evidence type="ECO:0000256" key="9">
    <source>
        <dbReference type="RuleBase" id="RU361193"/>
    </source>
</evidence>
<sequence length="750" mass="86772">MFAALSHRLRRLRFTILVIVTFVFLFYYSFLNEEYSLNNHLGEEDLPLVTNPLTNSKLNSFLQQSNHHEPSEELAIHSNVIEKNKYFPLLDIEEANGKAEGKLPDDYFKNQKQITLREWQKKSRYPVGKENYFKFPKLNKPDQYPIIQSNYFSDGGKRVPEKISSIKAAFDKSWELYKKFGYGHDEVLPLTEISDDPFNGWSATLVDSLDILYLMGEKGEFNDAIQFIKTVNFAQSFREDIPVFENVIRILGGLISAYDLSNEKVFLESATDLAGLILEAFDTPNRMPMLYYKWFDKVQNKFASKEACLAEVGSLSLEFSRLTQLTGDNKYFDAITRITNLFEKSYENFLIEGLYTNKIDISGCKLLSRDDIDQGIHLNNPYVIKSMFNRNFVYCLLQQDFVPALDEAEHYSIGGLADSFYEYLPKMFHLLRGDEKNANIYKDMYLRAMNPVREYMLFHPKIPNGENILFVSSLTVRNGTNYIDVQQDLDMQHLTCFTGGMFALGAQLFNITEDLAIAEKITLGCVELYDKLKVMPERIVVDKLHGSTDSYNEKERLNFIKEHSIGGDSELYRNNKGVSGKSSADKSSFDKKAYIPEIKELEKRPSKSLHLSSAKVSSFPAMLKNSWPVGKTSNLPIWANEMDPSYILRPEAIESVFYMYRITGDSKWRDYGWKMWQGVESFCKTKKGTYVSIYDITLDVNDPDRYIDSMESFWFTETLKYYYLLFEDISVLSLDEYVLNTEAHSFKLTN</sequence>
<dbReference type="GO" id="GO:0036503">
    <property type="term" value="P:ERAD pathway"/>
    <property type="evidence" value="ECO:0007669"/>
    <property type="project" value="UniProtKB-ARBA"/>
</dbReference>
<evidence type="ECO:0000256" key="8">
    <source>
        <dbReference type="PIRSR" id="PIRSR601382-3"/>
    </source>
</evidence>
<feature type="active site" evidence="6">
    <location>
        <position position="418"/>
    </location>
</feature>
<evidence type="ECO:0000256" key="2">
    <source>
        <dbReference type="ARBA" id="ARBA00004922"/>
    </source>
</evidence>
<dbReference type="OrthoDB" id="8118055at2759"/>
<evidence type="ECO:0000256" key="5">
    <source>
        <dbReference type="ARBA" id="ARBA00023157"/>
    </source>
</evidence>
<dbReference type="Proteomes" id="UP000769528">
    <property type="component" value="Unassembled WGS sequence"/>
</dbReference>
<dbReference type="SUPFAM" id="SSF48225">
    <property type="entry name" value="Seven-hairpin glycosidases"/>
    <property type="match status" value="1"/>
</dbReference>
<keyword evidence="4 9" id="KW-0378">Hydrolase</keyword>
<feature type="active site" description="Proton donor" evidence="6">
    <location>
        <position position="245"/>
    </location>
</feature>
<evidence type="ECO:0000256" key="6">
    <source>
        <dbReference type="PIRSR" id="PIRSR601382-1"/>
    </source>
</evidence>
<protein>
    <recommendedName>
        <fullName evidence="9">alpha-1,2-Mannosidase</fullName>
        <ecNumber evidence="9">3.2.1.-</ecNumber>
    </recommendedName>
</protein>
<comment type="caution">
    <text evidence="11">The sequence shown here is derived from an EMBL/GenBank/DDBJ whole genome shotgun (WGS) entry which is preliminary data.</text>
</comment>
<keyword evidence="5 8" id="KW-1015">Disulfide bond</keyword>
<dbReference type="GO" id="GO:0016020">
    <property type="term" value="C:membrane"/>
    <property type="evidence" value="ECO:0007669"/>
    <property type="project" value="InterPro"/>
</dbReference>
<evidence type="ECO:0000256" key="4">
    <source>
        <dbReference type="ARBA" id="ARBA00022801"/>
    </source>
</evidence>
<dbReference type="InterPro" id="IPR050749">
    <property type="entry name" value="Glycosyl_Hydrolase_47"/>
</dbReference>
<feature type="binding site" evidence="7">
    <location>
        <position position="741"/>
    </location>
    <ligand>
        <name>Ca(2+)</name>
        <dbReference type="ChEBI" id="CHEBI:29108"/>
    </ligand>
</feature>
<comment type="pathway">
    <text evidence="2">Protein modification; protein glycosylation.</text>
</comment>
<keyword evidence="10" id="KW-0812">Transmembrane</keyword>
<feature type="active site" description="Proton donor" evidence="6">
    <location>
        <position position="537"/>
    </location>
</feature>
<feature type="disulfide bond" evidence="8">
    <location>
        <begin position="496"/>
        <end position="525"/>
    </location>
</feature>
<reference evidence="11" key="2">
    <citation type="submission" date="2021-01" db="EMBL/GenBank/DDBJ databases">
        <authorList>
            <person name="Schikora-Tamarit M.A."/>
        </authorList>
    </citation>
    <scope>NUCLEOTIDE SEQUENCE</scope>
    <source>
        <strain evidence="11">CBS6341</strain>
    </source>
</reference>
<feature type="active site" evidence="6">
    <location>
        <position position="651"/>
    </location>
</feature>
<accession>A0A9P8PPJ9</accession>